<dbReference type="Proteomes" id="UP000053477">
    <property type="component" value="Unassembled WGS sequence"/>
</dbReference>
<dbReference type="AlphaFoldDB" id="A0A0H2S4T7"/>
<feature type="compositionally biased region" description="Basic and acidic residues" evidence="1">
    <location>
        <begin position="36"/>
        <end position="49"/>
    </location>
</feature>
<accession>A0A0H2S4T7</accession>
<reference evidence="2 3" key="1">
    <citation type="submission" date="2015-04" db="EMBL/GenBank/DDBJ databases">
        <title>Complete genome sequence of Schizopora paradoxa KUC8140, a cosmopolitan wood degrader in East Asia.</title>
        <authorList>
            <consortium name="DOE Joint Genome Institute"/>
            <person name="Min B."/>
            <person name="Park H."/>
            <person name="Jang Y."/>
            <person name="Kim J.-J."/>
            <person name="Kim K.H."/>
            <person name="Pangilinan J."/>
            <person name="Lipzen A."/>
            <person name="Riley R."/>
            <person name="Grigoriev I.V."/>
            <person name="Spatafora J.W."/>
            <person name="Choi I.-G."/>
        </authorList>
    </citation>
    <scope>NUCLEOTIDE SEQUENCE [LARGE SCALE GENOMIC DNA]</scope>
    <source>
        <strain evidence="2 3">KUC8140</strain>
    </source>
</reference>
<gene>
    <name evidence="2" type="ORF">SCHPADRAFT_446036</name>
</gene>
<protein>
    <submittedName>
        <fullName evidence="2">Uncharacterized protein</fullName>
    </submittedName>
</protein>
<feature type="region of interest" description="Disordered" evidence="1">
    <location>
        <begin position="1"/>
        <end position="65"/>
    </location>
</feature>
<dbReference type="EMBL" id="KQ085989">
    <property type="protein sequence ID" value="KLO11911.1"/>
    <property type="molecule type" value="Genomic_DNA"/>
</dbReference>
<proteinExistence type="predicted"/>
<evidence type="ECO:0000256" key="1">
    <source>
        <dbReference type="SAM" id="MobiDB-lite"/>
    </source>
</evidence>
<dbReference type="InParanoid" id="A0A0H2S4T7"/>
<organism evidence="2 3">
    <name type="scientific">Schizopora paradoxa</name>
    <dbReference type="NCBI Taxonomy" id="27342"/>
    <lineage>
        <taxon>Eukaryota</taxon>
        <taxon>Fungi</taxon>
        <taxon>Dikarya</taxon>
        <taxon>Basidiomycota</taxon>
        <taxon>Agaricomycotina</taxon>
        <taxon>Agaricomycetes</taxon>
        <taxon>Hymenochaetales</taxon>
        <taxon>Schizoporaceae</taxon>
        <taxon>Schizopora</taxon>
    </lineage>
</organism>
<feature type="compositionally biased region" description="Polar residues" evidence="1">
    <location>
        <begin position="56"/>
        <end position="65"/>
    </location>
</feature>
<keyword evidence="3" id="KW-1185">Reference proteome</keyword>
<name>A0A0H2S4T7_9AGAM</name>
<evidence type="ECO:0000313" key="2">
    <source>
        <dbReference type="EMBL" id="KLO11911.1"/>
    </source>
</evidence>
<sequence length="78" mass="8707">MLVCDQSRAHRGLSHEPPRRANAHASTARKIANANKSERRSLKPTDHRPPSLLHVRTTSTSQDGSVDSLLRMVCLRLL</sequence>
<evidence type="ECO:0000313" key="3">
    <source>
        <dbReference type="Proteomes" id="UP000053477"/>
    </source>
</evidence>